<keyword evidence="5 6" id="KW-0472">Membrane</keyword>
<feature type="transmembrane region" description="Helical" evidence="6">
    <location>
        <begin position="60"/>
        <end position="81"/>
    </location>
</feature>
<dbReference type="CDD" id="cd06581">
    <property type="entry name" value="TM_PBP1_LivM_like"/>
    <property type="match status" value="1"/>
</dbReference>
<evidence type="ECO:0000313" key="8">
    <source>
        <dbReference type="Proteomes" id="UP001365846"/>
    </source>
</evidence>
<dbReference type="Proteomes" id="UP001365846">
    <property type="component" value="Unassembled WGS sequence"/>
</dbReference>
<accession>A0ABU8VLH7</accession>
<feature type="transmembrane region" description="Helical" evidence="6">
    <location>
        <begin position="259"/>
        <end position="282"/>
    </location>
</feature>
<feature type="transmembrane region" description="Helical" evidence="6">
    <location>
        <begin position="137"/>
        <end position="157"/>
    </location>
</feature>
<sequence>MAQFAQFLTYGIFALALGFLWGHAGILSFGQAIFFGIGAYSMGLVSLDMLPGIPATALNGFALALAISAAFAAILGAILFYGRSLSGAYFGVATLCGAVILEMATGRWDFVGGNNGLFGIPPLTLPAVVAEHLSDPAAQYLVAFGASLATYLFLLWLSRTPFGTVVAAIRDNDKRAAFLGFNVPLHRTTALVLSAMISATAGALFATFFGFVSPTLIGAGLSTEVLIWVAVGGRGVLMAALLGAVLVRTVESMLSERFGSYWLLVLGAVFVVVVVFSPGGVFGRLFALQVPRRLRTHANPRIICSSASVAKPAVGNPTST</sequence>
<proteinExistence type="predicted"/>
<evidence type="ECO:0000256" key="4">
    <source>
        <dbReference type="ARBA" id="ARBA00022989"/>
    </source>
</evidence>
<dbReference type="EMBL" id="JBBKZU010000013">
    <property type="protein sequence ID" value="MEJ8814524.1"/>
    <property type="molecule type" value="Genomic_DNA"/>
</dbReference>
<protein>
    <submittedName>
        <fullName evidence="7">Branched-chain amino acid ABC transporter permease</fullName>
    </submittedName>
</protein>
<keyword evidence="8" id="KW-1185">Reference proteome</keyword>
<evidence type="ECO:0000256" key="5">
    <source>
        <dbReference type="ARBA" id="ARBA00023136"/>
    </source>
</evidence>
<evidence type="ECO:0000256" key="1">
    <source>
        <dbReference type="ARBA" id="ARBA00004651"/>
    </source>
</evidence>
<keyword evidence="4 6" id="KW-1133">Transmembrane helix</keyword>
<dbReference type="InterPro" id="IPR001851">
    <property type="entry name" value="ABC_transp_permease"/>
</dbReference>
<evidence type="ECO:0000256" key="3">
    <source>
        <dbReference type="ARBA" id="ARBA00022692"/>
    </source>
</evidence>
<reference evidence="7 8" key="1">
    <citation type="submission" date="2024-03" db="EMBL/GenBank/DDBJ databases">
        <title>Novel species of the genus Variovorax.</title>
        <authorList>
            <person name="Liu Q."/>
            <person name="Xin Y.-H."/>
        </authorList>
    </citation>
    <scope>NUCLEOTIDE SEQUENCE [LARGE SCALE GENOMIC DNA]</scope>
    <source>
        <strain evidence="7 8">KACC 18899</strain>
    </source>
</reference>
<dbReference type="RefSeq" id="WP_340359750.1">
    <property type="nucleotide sequence ID" value="NZ_JBBKZU010000013.1"/>
</dbReference>
<gene>
    <name evidence="7" type="ORF">WKW77_25835</name>
</gene>
<feature type="transmembrane region" description="Helical" evidence="6">
    <location>
        <begin position="7"/>
        <end position="40"/>
    </location>
</feature>
<comment type="caution">
    <text evidence="7">The sequence shown here is derived from an EMBL/GenBank/DDBJ whole genome shotgun (WGS) entry which is preliminary data.</text>
</comment>
<evidence type="ECO:0000313" key="7">
    <source>
        <dbReference type="EMBL" id="MEJ8814524.1"/>
    </source>
</evidence>
<comment type="subcellular location">
    <subcellularLocation>
        <location evidence="1">Cell membrane</location>
        <topology evidence="1">Multi-pass membrane protein</topology>
    </subcellularLocation>
</comment>
<keyword evidence="3 6" id="KW-0812">Transmembrane</keyword>
<feature type="transmembrane region" description="Helical" evidence="6">
    <location>
        <begin position="190"/>
        <end position="213"/>
    </location>
</feature>
<feature type="transmembrane region" description="Helical" evidence="6">
    <location>
        <begin position="225"/>
        <end position="247"/>
    </location>
</feature>
<dbReference type="PANTHER" id="PTHR30482:SF17">
    <property type="entry name" value="ABC TRANSPORTER ATP-BINDING PROTEIN"/>
    <property type="match status" value="1"/>
</dbReference>
<dbReference type="Pfam" id="PF02653">
    <property type="entry name" value="BPD_transp_2"/>
    <property type="match status" value="1"/>
</dbReference>
<dbReference type="InterPro" id="IPR043428">
    <property type="entry name" value="LivM-like"/>
</dbReference>
<dbReference type="PANTHER" id="PTHR30482">
    <property type="entry name" value="HIGH-AFFINITY BRANCHED-CHAIN AMINO ACID TRANSPORT SYSTEM PERMEASE"/>
    <property type="match status" value="1"/>
</dbReference>
<evidence type="ECO:0000256" key="6">
    <source>
        <dbReference type="SAM" id="Phobius"/>
    </source>
</evidence>
<name>A0ABU8VLH7_9BURK</name>
<evidence type="ECO:0000256" key="2">
    <source>
        <dbReference type="ARBA" id="ARBA00022475"/>
    </source>
</evidence>
<feature type="transmembrane region" description="Helical" evidence="6">
    <location>
        <begin position="88"/>
        <end position="108"/>
    </location>
</feature>
<organism evidence="7 8">
    <name type="scientific">Variovorax ureilyticus</name>
    <dbReference type="NCBI Taxonomy" id="1836198"/>
    <lineage>
        <taxon>Bacteria</taxon>
        <taxon>Pseudomonadati</taxon>
        <taxon>Pseudomonadota</taxon>
        <taxon>Betaproteobacteria</taxon>
        <taxon>Burkholderiales</taxon>
        <taxon>Comamonadaceae</taxon>
        <taxon>Variovorax</taxon>
    </lineage>
</organism>
<keyword evidence="2" id="KW-1003">Cell membrane</keyword>